<dbReference type="Proteomes" id="UP001175000">
    <property type="component" value="Unassembled WGS sequence"/>
</dbReference>
<evidence type="ECO:0000313" key="2">
    <source>
        <dbReference type="EMBL" id="KAK0627495.1"/>
    </source>
</evidence>
<accession>A0AA39X643</accession>
<organism evidence="2 3">
    <name type="scientific">Immersiella caudata</name>
    <dbReference type="NCBI Taxonomy" id="314043"/>
    <lineage>
        <taxon>Eukaryota</taxon>
        <taxon>Fungi</taxon>
        <taxon>Dikarya</taxon>
        <taxon>Ascomycota</taxon>
        <taxon>Pezizomycotina</taxon>
        <taxon>Sordariomycetes</taxon>
        <taxon>Sordariomycetidae</taxon>
        <taxon>Sordariales</taxon>
        <taxon>Lasiosphaeriaceae</taxon>
        <taxon>Immersiella</taxon>
    </lineage>
</organism>
<reference evidence="2" key="1">
    <citation type="submission" date="2023-06" db="EMBL/GenBank/DDBJ databases">
        <title>Genome-scale phylogeny and comparative genomics of the fungal order Sordariales.</title>
        <authorList>
            <consortium name="Lawrence Berkeley National Laboratory"/>
            <person name="Hensen N."/>
            <person name="Bonometti L."/>
            <person name="Westerberg I."/>
            <person name="Brannstrom I.O."/>
            <person name="Guillou S."/>
            <person name="Cros-Aarteil S."/>
            <person name="Calhoun S."/>
            <person name="Haridas S."/>
            <person name="Kuo A."/>
            <person name="Mondo S."/>
            <person name="Pangilinan J."/>
            <person name="Riley R."/>
            <person name="Labutti K."/>
            <person name="Andreopoulos B."/>
            <person name="Lipzen A."/>
            <person name="Chen C."/>
            <person name="Yanf M."/>
            <person name="Daum C."/>
            <person name="Ng V."/>
            <person name="Clum A."/>
            <person name="Steindorff A."/>
            <person name="Ohm R."/>
            <person name="Martin F."/>
            <person name="Silar P."/>
            <person name="Natvig D."/>
            <person name="Lalanne C."/>
            <person name="Gautier V."/>
            <person name="Ament-Velasquez S.L."/>
            <person name="Kruys A."/>
            <person name="Hutchinson M.I."/>
            <person name="Powell A.J."/>
            <person name="Barry K."/>
            <person name="Miller A.N."/>
            <person name="Grigoriev I.V."/>
            <person name="Debuchy R."/>
            <person name="Gladieux P."/>
            <person name="Thoren M.H."/>
            <person name="Johannesson H."/>
        </authorList>
    </citation>
    <scope>NUCLEOTIDE SEQUENCE</scope>
    <source>
        <strain evidence="2">CBS 606.72</strain>
    </source>
</reference>
<proteinExistence type="predicted"/>
<dbReference type="EMBL" id="JAULSU010000002">
    <property type="protein sequence ID" value="KAK0627495.1"/>
    <property type="molecule type" value="Genomic_DNA"/>
</dbReference>
<gene>
    <name evidence="2" type="ORF">B0T14DRAFT_137272</name>
</gene>
<comment type="caution">
    <text evidence="2">The sequence shown here is derived from an EMBL/GenBank/DDBJ whole genome shotgun (WGS) entry which is preliminary data.</text>
</comment>
<feature type="region of interest" description="Disordered" evidence="1">
    <location>
        <begin position="1"/>
        <end position="21"/>
    </location>
</feature>
<keyword evidence="3" id="KW-1185">Reference proteome</keyword>
<protein>
    <submittedName>
        <fullName evidence="2">Uncharacterized protein</fullName>
    </submittedName>
</protein>
<evidence type="ECO:0000256" key="1">
    <source>
        <dbReference type="SAM" id="MobiDB-lite"/>
    </source>
</evidence>
<dbReference type="AlphaFoldDB" id="A0AA39X643"/>
<name>A0AA39X643_9PEZI</name>
<evidence type="ECO:0000313" key="3">
    <source>
        <dbReference type="Proteomes" id="UP001175000"/>
    </source>
</evidence>
<feature type="compositionally biased region" description="Low complexity" evidence="1">
    <location>
        <begin position="1"/>
        <end position="11"/>
    </location>
</feature>
<sequence length="242" mass="27360">MRVFASSCSSSHSRRYGGGGRTSMQAEKEWCAWSESVFALHDQRPILLLRHWLSRRKNGICRYNRDPSSRVCQVLHIPNGPDVSRDGIGREYRKRWRVCVKCRVGNETKRSTTYLGVFFKLKNRSSGKHLSVRQPNRVVVDALLRGDGKKTQIWRSGDWMRALSSAVAVVVAVVVAAKPLQDFPRCTFSENGQHRDGVQIWVSAGSQMGSRLYTRDEKRRRSGLKMIAQSVGYGGCARCLAD</sequence>